<accession>A0ABQ4SBR6</accession>
<comment type="caution">
    <text evidence="2">The sequence shown here is derived from an EMBL/GenBank/DDBJ whole genome shotgun (WGS) entry which is preliminary data.</text>
</comment>
<dbReference type="Proteomes" id="UP001055153">
    <property type="component" value="Unassembled WGS sequence"/>
</dbReference>
<gene>
    <name evidence="2" type="ORF">GMJLKIPL_1159</name>
</gene>
<organism evidence="2 3">
    <name type="scientific">Methylobacterium isbiliense</name>
    <dbReference type="NCBI Taxonomy" id="315478"/>
    <lineage>
        <taxon>Bacteria</taxon>
        <taxon>Pseudomonadati</taxon>
        <taxon>Pseudomonadota</taxon>
        <taxon>Alphaproteobacteria</taxon>
        <taxon>Hyphomicrobiales</taxon>
        <taxon>Methylobacteriaceae</taxon>
        <taxon>Methylobacterium</taxon>
    </lineage>
</organism>
<protein>
    <submittedName>
        <fullName evidence="2">Uncharacterized protein</fullName>
    </submittedName>
</protein>
<feature type="compositionally biased region" description="Low complexity" evidence="1">
    <location>
        <begin position="7"/>
        <end position="22"/>
    </location>
</feature>
<sequence length="164" mass="17943">MSHPMSPATTEPAAAEAQPEGAGRTGSQAMLHRVTLTLARCPQHPEGSAGRGYEIIAPLGPDGQLDAALWREVRDRCRVRRFWTGEPDCHGRLVHRAGGAGGATWLIDYDDRTTEDDEPGYRLGTHAFVEGEYVSIRDAGDEAFHTFKVVRRGRGMDPHRPDAA</sequence>
<feature type="region of interest" description="Disordered" evidence="1">
    <location>
        <begin position="1"/>
        <end position="26"/>
    </location>
</feature>
<evidence type="ECO:0000313" key="2">
    <source>
        <dbReference type="EMBL" id="GJD99243.1"/>
    </source>
</evidence>
<name>A0ABQ4SBR6_9HYPH</name>
<evidence type="ECO:0000256" key="1">
    <source>
        <dbReference type="SAM" id="MobiDB-lite"/>
    </source>
</evidence>
<evidence type="ECO:0000313" key="3">
    <source>
        <dbReference type="Proteomes" id="UP001055153"/>
    </source>
</evidence>
<reference evidence="2" key="1">
    <citation type="journal article" date="2021" name="Front. Microbiol.">
        <title>Comprehensive Comparative Genomics and Phenotyping of Methylobacterium Species.</title>
        <authorList>
            <person name="Alessa O."/>
            <person name="Ogura Y."/>
            <person name="Fujitani Y."/>
            <person name="Takami H."/>
            <person name="Hayashi T."/>
            <person name="Sahin N."/>
            <person name="Tani A."/>
        </authorList>
    </citation>
    <scope>NUCLEOTIDE SEQUENCE</scope>
    <source>
        <strain evidence="2">DSM 17168</strain>
    </source>
</reference>
<reference evidence="2" key="2">
    <citation type="submission" date="2021-08" db="EMBL/GenBank/DDBJ databases">
        <authorList>
            <person name="Tani A."/>
            <person name="Ola A."/>
            <person name="Ogura Y."/>
            <person name="Katsura K."/>
            <person name="Hayashi T."/>
        </authorList>
    </citation>
    <scope>NUCLEOTIDE SEQUENCE</scope>
    <source>
        <strain evidence="2">DSM 17168</strain>
    </source>
</reference>
<dbReference type="EMBL" id="BPQQ01000011">
    <property type="protein sequence ID" value="GJD99243.1"/>
    <property type="molecule type" value="Genomic_DNA"/>
</dbReference>
<proteinExistence type="predicted"/>
<keyword evidence="3" id="KW-1185">Reference proteome</keyword>